<organism evidence="3 4">
    <name type="scientific">Dendrothele bispora (strain CBS 962.96)</name>
    <dbReference type="NCBI Taxonomy" id="1314807"/>
    <lineage>
        <taxon>Eukaryota</taxon>
        <taxon>Fungi</taxon>
        <taxon>Dikarya</taxon>
        <taxon>Basidiomycota</taxon>
        <taxon>Agaricomycotina</taxon>
        <taxon>Agaricomycetes</taxon>
        <taxon>Agaricomycetidae</taxon>
        <taxon>Agaricales</taxon>
        <taxon>Agaricales incertae sedis</taxon>
        <taxon>Dendrothele</taxon>
    </lineage>
</organism>
<feature type="compositionally biased region" description="Low complexity" evidence="1">
    <location>
        <begin position="189"/>
        <end position="206"/>
    </location>
</feature>
<keyword evidence="2" id="KW-0472">Membrane</keyword>
<proteinExistence type="predicted"/>
<dbReference type="AlphaFoldDB" id="A0A4S8L152"/>
<gene>
    <name evidence="3" type="ORF">K435DRAFT_808593</name>
</gene>
<feature type="transmembrane region" description="Helical" evidence="2">
    <location>
        <begin position="91"/>
        <end position="113"/>
    </location>
</feature>
<feature type="region of interest" description="Disordered" evidence="1">
    <location>
        <begin position="120"/>
        <end position="168"/>
    </location>
</feature>
<evidence type="ECO:0000256" key="1">
    <source>
        <dbReference type="SAM" id="MobiDB-lite"/>
    </source>
</evidence>
<feature type="compositionally biased region" description="Low complexity" evidence="1">
    <location>
        <begin position="60"/>
        <end position="73"/>
    </location>
</feature>
<evidence type="ECO:0000313" key="3">
    <source>
        <dbReference type="EMBL" id="THU82050.1"/>
    </source>
</evidence>
<feature type="region of interest" description="Disordered" evidence="1">
    <location>
        <begin position="58"/>
        <end position="84"/>
    </location>
</feature>
<protein>
    <submittedName>
        <fullName evidence="3">Uncharacterized protein</fullName>
    </submittedName>
</protein>
<dbReference type="Proteomes" id="UP000297245">
    <property type="component" value="Unassembled WGS sequence"/>
</dbReference>
<evidence type="ECO:0000313" key="4">
    <source>
        <dbReference type="Proteomes" id="UP000297245"/>
    </source>
</evidence>
<feature type="compositionally biased region" description="Polar residues" evidence="1">
    <location>
        <begin position="226"/>
        <end position="240"/>
    </location>
</feature>
<dbReference type="EMBL" id="ML179761">
    <property type="protein sequence ID" value="THU82050.1"/>
    <property type="molecule type" value="Genomic_DNA"/>
</dbReference>
<keyword evidence="2" id="KW-1133">Transmembrane helix</keyword>
<keyword evidence="4" id="KW-1185">Reference proteome</keyword>
<feature type="compositionally biased region" description="Polar residues" evidence="1">
    <location>
        <begin position="147"/>
        <end position="161"/>
    </location>
</feature>
<dbReference type="CDD" id="cd12087">
    <property type="entry name" value="TM_EGFR-like"/>
    <property type="match status" value="1"/>
</dbReference>
<name>A0A4S8L152_DENBC</name>
<sequence length="285" mass="31065">MQALPYIPDGTITVAIARIPMMGEVNVLQNNGSINVQAIATDTRRVVCLKQPDLMLGDQTSTSETGTVSGSPTQTGSSKDLGSNNRKHDPAIIAGGVAGGAVFVLLAIFFVFLRHKKRSRLNSVQSGEGRPTKPFLLSEPIDPLRNSKGSVQRDPNQTSETAAEWQESWRVSPTKGLKILTVDPCSDHSGPSQEQSSSMQEQSMGESRNESSTDTPEPTVIDQPQIVVTTQDPENPQTRVESNKETDTELAFSESQYRAMQARMDRLVAEIDEISRFVPPPAYHS</sequence>
<accession>A0A4S8L152</accession>
<evidence type="ECO:0000256" key="2">
    <source>
        <dbReference type="SAM" id="Phobius"/>
    </source>
</evidence>
<keyword evidence="2" id="KW-0812">Transmembrane</keyword>
<feature type="compositionally biased region" description="Polar residues" evidence="1">
    <location>
        <begin position="74"/>
        <end position="84"/>
    </location>
</feature>
<feature type="region of interest" description="Disordered" evidence="1">
    <location>
        <begin position="180"/>
        <end position="249"/>
    </location>
</feature>
<reference evidence="3 4" key="1">
    <citation type="journal article" date="2019" name="Nat. Ecol. Evol.">
        <title>Megaphylogeny resolves global patterns of mushroom evolution.</title>
        <authorList>
            <person name="Varga T."/>
            <person name="Krizsan K."/>
            <person name="Foldi C."/>
            <person name="Dima B."/>
            <person name="Sanchez-Garcia M."/>
            <person name="Sanchez-Ramirez S."/>
            <person name="Szollosi G.J."/>
            <person name="Szarkandi J.G."/>
            <person name="Papp V."/>
            <person name="Albert L."/>
            <person name="Andreopoulos W."/>
            <person name="Angelini C."/>
            <person name="Antonin V."/>
            <person name="Barry K.W."/>
            <person name="Bougher N.L."/>
            <person name="Buchanan P."/>
            <person name="Buyck B."/>
            <person name="Bense V."/>
            <person name="Catcheside P."/>
            <person name="Chovatia M."/>
            <person name="Cooper J."/>
            <person name="Damon W."/>
            <person name="Desjardin D."/>
            <person name="Finy P."/>
            <person name="Geml J."/>
            <person name="Haridas S."/>
            <person name="Hughes K."/>
            <person name="Justo A."/>
            <person name="Karasinski D."/>
            <person name="Kautmanova I."/>
            <person name="Kiss B."/>
            <person name="Kocsube S."/>
            <person name="Kotiranta H."/>
            <person name="LaButti K.M."/>
            <person name="Lechner B.E."/>
            <person name="Liimatainen K."/>
            <person name="Lipzen A."/>
            <person name="Lukacs Z."/>
            <person name="Mihaltcheva S."/>
            <person name="Morgado L.N."/>
            <person name="Niskanen T."/>
            <person name="Noordeloos M.E."/>
            <person name="Ohm R.A."/>
            <person name="Ortiz-Santana B."/>
            <person name="Ovrebo C."/>
            <person name="Racz N."/>
            <person name="Riley R."/>
            <person name="Savchenko A."/>
            <person name="Shiryaev A."/>
            <person name="Soop K."/>
            <person name="Spirin V."/>
            <person name="Szebenyi C."/>
            <person name="Tomsovsky M."/>
            <person name="Tulloss R.E."/>
            <person name="Uehling J."/>
            <person name="Grigoriev I.V."/>
            <person name="Vagvolgyi C."/>
            <person name="Papp T."/>
            <person name="Martin F.M."/>
            <person name="Miettinen O."/>
            <person name="Hibbett D.S."/>
            <person name="Nagy L.G."/>
        </authorList>
    </citation>
    <scope>NUCLEOTIDE SEQUENCE [LARGE SCALE GENOMIC DNA]</scope>
    <source>
        <strain evidence="3 4">CBS 962.96</strain>
    </source>
</reference>